<dbReference type="SUPFAM" id="SSF51011">
    <property type="entry name" value="Glycosyl hydrolase domain"/>
    <property type="match status" value="1"/>
</dbReference>
<protein>
    <submittedName>
        <fullName evidence="4">Alpha-glucosidase</fullName>
    </submittedName>
</protein>
<dbReference type="InterPro" id="IPR006047">
    <property type="entry name" value="GH13_cat_dom"/>
</dbReference>
<accession>A0ABX2H2V5</accession>
<feature type="domain" description="Glycosyl hydrolase family 13 catalytic" evidence="3">
    <location>
        <begin position="13"/>
        <end position="422"/>
    </location>
</feature>
<dbReference type="InterPro" id="IPR032091">
    <property type="entry name" value="Malt_amylase-like_C"/>
</dbReference>
<evidence type="ECO:0000256" key="2">
    <source>
        <dbReference type="ARBA" id="ARBA00022801"/>
    </source>
</evidence>
<dbReference type="CDD" id="cd11333">
    <property type="entry name" value="AmyAc_SI_OligoGlu_DGase"/>
    <property type="match status" value="1"/>
</dbReference>
<sequence length="557" mass="65289">MKKNWWKESIVYQIYPKSFNDSNGDGIGDIRGIIEKLDYLKELGVNVLWISPMLESPQDDNGYDISDYRRIYKDYGTMQDYEELLFQAHERGIKVLMDLVVNHTSDEHQWFLESKKSKDNPYRDYYIWKNPVNGKEPNNWGGAFGGSAWEYDNETQMYYLHLFSKKQPDLNWENEKVRQEVYDMMKFWCDKGIDGFRMDVISMISKDQAFPDGEVKSGLYGDFGPYSVHGPRVHEFLQEMNREVLSKYDIMTVGETSGVTIEEAQKYAGEDSGELNMVFQFEHVEDTSPHAKFGKWTTDRYDFKAFKKTMIKWQEELQGKAWNSLFLGNHDQPRSVSRFGNDNPAYRETSAKMLATCLHMMQGTPYVYQGEELGMTNAYFHKLEDYKDIESIQYYTELTDAGLMEPDYMMKCLMLRSRDNARTPMQWDGSEKAGFTDGEPWIKINPNCKEINAASQLDDLDSIFHYYQKLIALRKEKDIIVYGEFEPLCREDDQIFAYTRKLDEERLLTVCNFSEQSAEFEVPAEFEGSQCLITNLDRKVFKGKIVLKPYEAFVLYK</sequence>
<dbReference type="NCBIfam" id="NF008183">
    <property type="entry name" value="PRK10933.1"/>
    <property type="match status" value="1"/>
</dbReference>
<dbReference type="Gene3D" id="3.20.20.80">
    <property type="entry name" value="Glycosidases"/>
    <property type="match status" value="1"/>
</dbReference>
<dbReference type="EMBL" id="JAAITS010000005">
    <property type="protein sequence ID" value="NSG84423.1"/>
    <property type="molecule type" value="Genomic_DNA"/>
</dbReference>
<evidence type="ECO:0000313" key="5">
    <source>
        <dbReference type="Proteomes" id="UP001644719"/>
    </source>
</evidence>
<dbReference type="Proteomes" id="UP001644719">
    <property type="component" value="Unassembled WGS sequence"/>
</dbReference>
<dbReference type="Gene3D" id="2.60.40.1180">
    <property type="entry name" value="Golgi alpha-mannosidase II"/>
    <property type="match status" value="1"/>
</dbReference>
<evidence type="ECO:0000313" key="4">
    <source>
        <dbReference type="EMBL" id="NSG84423.1"/>
    </source>
</evidence>
<keyword evidence="2" id="KW-0378">Hydrolase</keyword>
<name>A0ABX2H2V5_9FIRM</name>
<comment type="similarity">
    <text evidence="1">Belongs to the glycosyl hydrolase 13 family.</text>
</comment>
<comment type="caution">
    <text evidence="4">The sequence shown here is derived from an EMBL/GenBank/DDBJ whole genome shotgun (WGS) entry which is preliminary data.</text>
</comment>
<dbReference type="InterPro" id="IPR013780">
    <property type="entry name" value="Glyco_hydro_b"/>
</dbReference>
<dbReference type="PANTHER" id="PTHR10357:SF184">
    <property type="entry name" value="OLIGO-1,6-GLUCOSIDASE 1"/>
    <property type="match status" value="1"/>
</dbReference>
<dbReference type="Gene3D" id="3.90.400.10">
    <property type="entry name" value="Oligo-1,6-glucosidase, Domain 2"/>
    <property type="match status" value="1"/>
</dbReference>
<reference evidence="4 5" key="1">
    <citation type="journal article" date="2020" name="Cell Host Microbe">
        <title>Functional and Genomic Variation between Human-Derived Isolates of Lachnospiraceae Reveals Inter- and Intra-Species Diversity.</title>
        <authorList>
            <person name="Sorbara M.T."/>
            <person name="Littmann E.R."/>
            <person name="Fontana E."/>
            <person name="Moody T.U."/>
            <person name="Kohout C.E."/>
            <person name="Gjonbalaj M."/>
            <person name="Eaton V."/>
            <person name="Seok R."/>
            <person name="Leiner I.M."/>
            <person name="Pamer E.G."/>
        </authorList>
    </citation>
    <scope>NUCLEOTIDE SEQUENCE [LARGE SCALE GENOMIC DNA]</scope>
    <source>
        <strain evidence="4 5">MSK.17.74</strain>
    </source>
</reference>
<dbReference type="SMART" id="SM00642">
    <property type="entry name" value="Aamy"/>
    <property type="match status" value="1"/>
</dbReference>
<dbReference type="SUPFAM" id="SSF51445">
    <property type="entry name" value="(Trans)glycosidases"/>
    <property type="match status" value="1"/>
</dbReference>
<dbReference type="Pfam" id="PF16657">
    <property type="entry name" value="Malt_amylase_C"/>
    <property type="match status" value="1"/>
</dbReference>
<dbReference type="RefSeq" id="WP_148461655.1">
    <property type="nucleotide sequence ID" value="NZ_JAAITS010000005.1"/>
</dbReference>
<dbReference type="InterPro" id="IPR017853">
    <property type="entry name" value="GH"/>
</dbReference>
<dbReference type="Pfam" id="PF00128">
    <property type="entry name" value="Alpha-amylase"/>
    <property type="match status" value="1"/>
</dbReference>
<dbReference type="InterPro" id="IPR045857">
    <property type="entry name" value="O16G_dom_2"/>
</dbReference>
<evidence type="ECO:0000256" key="1">
    <source>
        <dbReference type="ARBA" id="ARBA00008061"/>
    </source>
</evidence>
<gene>
    <name evidence="4" type="ORF">G5B17_02995</name>
</gene>
<proteinExistence type="inferred from homology"/>
<evidence type="ECO:0000259" key="3">
    <source>
        <dbReference type="SMART" id="SM00642"/>
    </source>
</evidence>
<dbReference type="PANTHER" id="PTHR10357">
    <property type="entry name" value="ALPHA-AMYLASE FAMILY MEMBER"/>
    <property type="match status" value="1"/>
</dbReference>
<organism evidence="4 5">
    <name type="scientific">Blautia faecis</name>
    <dbReference type="NCBI Taxonomy" id="871665"/>
    <lineage>
        <taxon>Bacteria</taxon>
        <taxon>Bacillati</taxon>
        <taxon>Bacillota</taxon>
        <taxon>Clostridia</taxon>
        <taxon>Lachnospirales</taxon>
        <taxon>Lachnospiraceae</taxon>
        <taxon>Blautia</taxon>
    </lineage>
</organism>
<keyword evidence="5" id="KW-1185">Reference proteome</keyword>